<accession>A0A310SMK4</accession>
<dbReference type="GO" id="GO:0005524">
    <property type="term" value="F:ATP binding"/>
    <property type="evidence" value="ECO:0007669"/>
    <property type="project" value="UniProtKB-KW"/>
</dbReference>
<evidence type="ECO:0000256" key="1">
    <source>
        <dbReference type="RuleBase" id="RU003651"/>
    </source>
</evidence>
<feature type="non-terminal residue" evidence="4">
    <location>
        <position position="1"/>
    </location>
</feature>
<dbReference type="Pfam" id="PF00004">
    <property type="entry name" value="AAA"/>
    <property type="match status" value="1"/>
</dbReference>
<sequence>YDKTCATLTQEATLSPDIQICDNIDLDVIFKEYDGYYKTKFNKYPMLCKKVAKNANTTEYKTKVRSTGKQTKTEQVKEKNAQQQMDDDPVNDFNHSLTITPIFAHEHRDGSLSQNSIPKEQSMQSKISKCIEKLYSANSELRKIAEDVSNEIVLNNLNVHWDDVIGLEQCKNAVKEAIVYPLKYPIFFAKLFSPWKGILLYGPPGTGKTMLAKAVATECNCTFFNITASSLVSKWRGDSEKYIRVLFDLAYSHSPTIIFIDEIDWIATVENNLLSEPAKRFRSELLTRMDGLVSTENSNVVLLAATNSPWNIDAALLRRLEKRIYVSLPDEITRLHMFRLYLSDEMLEDQNEINMILEMTKSYSSADIKLLCKQAWMTQISPICKQLDQKEISITHLIYKLKDFEVLKQLIGQISPTVTNINKYTQWDNHKTNK</sequence>
<keyword evidence="1" id="KW-0067">ATP-binding</keyword>
<dbReference type="AlphaFoldDB" id="A0A310SMK4"/>
<dbReference type="Proteomes" id="UP000250275">
    <property type="component" value="Unassembled WGS sequence"/>
</dbReference>
<dbReference type="PANTHER" id="PTHR23074:SF83">
    <property type="entry name" value="VACUOLAR PROTEIN SORTING-ASSOCIATED PROTEIN 4A"/>
    <property type="match status" value="1"/>
</dbReference>
<evidence type="ECO:0000259" key="3">
    <source>
        <dbReference type="SMART" id="SM00382"/>
    </source>
</evidence>
<evidence type="ECO:0000256" key="2">
    <source>
        <dbReference type="SAM" id="MobiDB-lite"/>
    </source>
</evidence>
<dbReference type="GO" id="GO:0016887">
    <property type="term" value="F:ATP hydrolysis activity"/>
    <property type="evidence" value="ECO:0007669"/>
    <property type="project" value="InterPro"/>
</dbReference>
<dbReference type="SMART" id="SM00382">
    <property type="entry name" value="AAA"/>
    <property type="match status" value="1"/>
</dbReference>
<dbReference type="InterPro" id="IPR003959">
    <property type="entry name" value="ATPase_AAA_core"/>
</dbReference>
<feature type="compositionally biased region" description="Basic and acidic residues" evidence="2">
    <location>
        <begin position="71"/>
        <end position="80"/>
    </location>
</feature>
<dbReference type="OrthoDB" id="191529at2759"/>
<dbReference type="EMBL" id="KQ762962">
    <property type="protein sequence ID" value="OAD55176.1"/>
    <property type="molecule type" value="Genomic_DNA"/>
</dbReference>
<protein>
    <submittedName>
        <fullName evidence="4">Katanin p60 ATPase-containing subunit A-like 2</fullName>
    </submittedName>
</protein>
<comment type="similarity">
    <text evidence="1">Belongs to the AAA ATPase family.</text>
</comment>
<name>A0A310SMK4_9HYME</name>
<dbReference type="Gene3D" id="3.40.50.300">
    <property type="entry name" value="P-loop containing nucleotide triphosphate hydrolases"/>
    <property type="match status" value="1"/>
</dbReference>
<dbReference type="Gene3D" id="1.10.8.60">
    <property type="match status" value="1"/>
</dbReference>
<keyword evidence="1" id="KW-0547">Nucleotide-binding</keyword>
<feature type="domain" description="AAA+ ATPase" evidence="3">
    <location>
        <begin position="194"/>
        <end position="330"/>
    </location>
</feature>
<feature type="non-terminal residue" evidence="4">
    <location>
        <position position="434"/>
    </location>
</feature>
<dbReference type="PROSITE" id="PS00674">
    <property type="entry name" value="AAA"/>
    <property type="match status" value="1"/>
</dbReference>
<organism evidence="4 5">
    <name type="scientific">Eufriesea mexicana</name>
    <dbReference type="NCBI Taxonomy" id="516756"/>
    <lineage>
        <taxon>Eukaryota</taxon>
        <taxon>Metazoa</taxon>
        <taxon>Ecdysozoa</taxon>
        <taxon>Arthropoda</taxon>
        <taxon>Hexapoda</taxon>
        <taxon>Insecta</taxon>
        <taxon>Pterygota</taxon>
        <taxon>Neoptera</taxon>
        <taxon>Endopterygota</taxon>
        <taxon>Hymenoptera</taxon>
        <taxon>Apocrita</taxon>
        <taxon>Aculeata</taxon>
        <taxon>Apoidea</taxon>
        <taxon>Anthophila</taxon>
        <taxon>Apidae</taxon>
        <taxon>Eufriesea</taxon>
    </lineage>
</organism>
<dbReference type="PANTHER" id="PTHR23074">
    <property type="entry name" value="AAA DOMAIN-CONTAINING"/>
    <property type="match status" value="1"/>
</dbReference>
<evidence type="ECO:0000313" key="5">
    <source>
        <dbReference type="Proteomes" id="UP000250275"/>
    </source>
</evidence>
<feature type="region of interest" description="Disordered" evidence="2">
    <location>
        <begin position="62"/>
        <end position="90"/>
    </location>
</feature>
<reference evidence="4 5" key="1">
    <citation type="submission" date="2015-07" db="EMBL/GenBank/DDBJ databases">
        <title>The genome of Eufriesea mexicana.</title>
        <authorList>
            <person name="Pan H."/>
            <person name="Kapheim K."/>
        </authorList>
    </citation>
    <scope>NUCLEOTIDE SEQUENCE [LARGE SCALE GENOMIC DNA]</scope>
    <source>
        <strain evidence="4">0111107269</strain>
        <tissue evidence="4">Whole body</tissue>
    </source>
</reference>
<gene>
    <name evidence="4" type="ORF">WN48_05193</name>
</gene>
<keyword evidence="5" id="KW-1185">Reference proteome</keyword>
<dbReference type="InterPro" id="IPR003960">
    <property type="entry name" value="ATPase_AAA_CS"/>
</dbReference>
<dbReference type="SUPFAM" id="SSF52540">
    <property type="entry name" value="P-loop containing nucleoside triphosphate hydrolases"/>
    <property type="match status" value="1"/>
</dbReference>
<evidence type="ECO:0000313" key="4">
    <source>
        <dbReference type="EMBL" id="OAD55176.1"/>
    </source>
</evidence>
<dbReference type="InterPro" id="IPR050304">
    <property type="entry name" value="MT-severing_AAA_ATPase"/>
</dbReference>
<dbReference type="InterPro" id="IPR027417">
    <property type="entry name" value="P-loop_NTPase"/>
</dbReference>
<proteinExistence type="inferred from homology"/>
<dbReference type="InterPro" id="IPR003593">
    <property type="entry name" value="AAA+_ATPase"/>
</dbReference>
<dbReference type="FunFam" id="3.40.50.300:FF:001003">
    <property type="entry name" value="Vacuolar protein sorting-associated protein 4"/>
    <property type="match status" value="1"/>
</dbReference>